<gene>
    <name evidence="2" type="ORF">BDZ83DRAFT_615108</name>
</gene>
<dbReference type="AlphaFoldDB" id="A0AAD8ULU8"/>
<comment type="caution">
    <text evidence="2">The sequence shown here is derived from an EMBL/GenBank/DDBJ whole genome shotgun (WGS) entry which is preliminary data.</text>
</comment>
<keyword evidence="3" id="KW-1185">Reference proteome</keyword>
<dbReference type="GeneID" id="85391779"/>
<evidence type="ECO:0000313" key="3">
    <source>
        <dbReference type="Proteomes" id="UP001244207"/>
    </source>
</evidence>
<proteinExistence type="predicted"/>
<feature type="region of interest" description="Disordered" evidence="1">
    <location>
        <begin position="1"/>
        <end position="51"/>
    </location>
</feature>
<evidence type="ECO:0000256" key="1">
    <source>
        <dbReference type="SAM" id="MobiDB-lite"/>
    </source>
</evidence>
<dbReference type="EMBL" id="JAHMHS010000030">
    <property type="protein sequence ID" value="KAK1726677.1"/>
    <property type="molecule type" value="Genomic_DNA"/>
</dbReference>
<reference evidence="2" key="1">
    <citation type="submission" date="2021-12" db="EMBL/GenBank/DDBJ databases">
        <title>Comparative genomics, transcriptomics and evolutionary studies reveal genomic signatures of adaptation to plant cell wall in hemibiotrophic fungi.</title>
        <authorList>
            <consortium name="DOE Joint Genome Institute"/>
            <person name="Baroncelli R."/>
            <person name="Diaz J.F."/>
            <person name="Benocci T."/>
            <person name="Peng M."/>
            <person name="Battaglia E."/>
            <person name="Haridas S."/>
            <person name="Andreopoulos W."/>
            <person name="Labutti K."/>
            <person name="Pangilinan J."/>
            <person name="Floch G.L."/>
            <person name="Makela M.R."/>
            <person name="Henrissat B."/>
            <person name="Grigoriev I.V."/>
            <person name="Crouch J.A."/>
            <person name="De Vries R.P."/>
            <person name="Sukno S.A."/>
            <person name="Thon M.R."/>
        </authorList>
    </citation>
    <scope>NUCLEOTIDE SEQUENCE</scope>
    <source>
        <strain evidence="2">CBS 112980</strain>
    </source>
</reference>
<sequence>MRPLATSLLAGGEWSAPAKGPGVRLGPSGVPSDHRIPPQYLGPEGRDEMAT</sequence>
<accession>A0AAD8ULU8</accession>
<dbReference type="RefSeq" id="XP_060366732.1">
    <property type="nucleotide sequence ID" value="XM_060507880.1"/>
</dbReference>
<name>A0AAD8ULU8_GLOAC</name>
<evidence type="ECO:0000313" key="2">
    <source>
        <dbReference type="EMBL" id="KAK1726677.1"/>
    </source>
</evidence>
<organism evidence="2 3">
    <name type="scientific">Glomerella acutata</name>
    <name type="common">Colletotrichum acutatum</name>
    <dbReference type="NCBI Taxonomy" id="27357"/>
    <lineage>
        <taxon>Eukaryota</taxon>
        <taxon>Fungi</taxon>
        <taxon>Dikarya</taxon>
        <taxon>Ascomycota</taxon>
        <taxon>Pezizomycotina</taxon>
        <taxon>Sordariomycetes</taxon>
        <taxon>Hypocreomycetidae</taxon>
        <taxon>Glomerellales</taxon>
        <taxon>Glomerellaceae</taxon>
        <taxon>Colletotrichum</taxon>
        <taxon>Colletotrichum acutatum species complex</taxon>
    </lineage>
</organism>
<protein>
    <submittedName>
        <fullName evidence="2">Uncharacterized protein</fullName>
    </submittedName>
</protein>
<dbReference type="Proteomes" id="UP001244207">
    <property type="component" value="Unassembled WGS sequence"/>
</dbReference>